<dbReference type="InterPro" id="IPR039315">
    <property type="entry name" value="CheW"/>
</dbReference>
<comment type="caution">
    <text evidence="2">The sequence shown here is derived from an EMBL/GenBank/DDBJ whole genome shotgun (WGS) entry which is preliminary data.</text>
</comment>
<dbReference type="InterPro" id="IPR036061">
    <property type="entry name" value="CheW-like_dom_sf"/>
</dbReference>
<accession>A0ABT0U9P3</accession>
<dbReference type="Pfam" id="PF01584">
    <property type="entry name" value="CheW"/>
    <property type="match status" value="1"/>
</dbReference>
<dbReference type="EMBL" id="JAMQBK010000063">
    <property type="protein sequence ID" value="MCM2373608.1"/>
    <property type="molecule type" value="Genomic_DNA"/>
</dbReference>
<evidence type="ECO:0000313" key="2">
    <source>
        <dbReference type="EMBL" id="MCM2373608.1"/>
    </source>
</evidence>
<name>A0ABT0U9P3_9BACT</name>
<proteinExistence type="predicted"/>
<dbReference type="Gene3D" id="2.40.50.180">
    <property type="entry name" value="CheA-289, Domain 4"/>
    <property type="match status" value="1"/>
</dbReference>
<dbReference type="Gene3D" id="2.30.30.40">
    <property type="entry name" value="SH3 Domains"/>
    <property type="match status" value="1"/>
</dbReference>
<dbReference type="SUPFAM" id="SSF50341">
    <property type="entry name" value="CheW-like"/>
    <property type="match status" value="1"/>
</dbReference>
<organism evidence="2 3">
    <name type="scientific">Aporhodopirellula aestuarii</name>
    <dbReference type="NCBI Taxonomy" id="2950107"/>
    <lineage>
        <taxon>Bacteria</taxon>
        <taxon>Pseudomonadati</taxon>
        <taxon>Planctomycetota</taxon>
        <taxon>Planctomycetia</taxon>
        <taxon>Pirellulales</taxon>
        <taxon>Pirellulaceae</taxon>
        <taxon>Aporhodopirellula</taxon>
    </lineage>
</organism>
<dbReference type="InterPro" id="IPR002545">
    <property type="entry name" value="CheW-lke_dom"/>
</dbReference>
<evidence type="ECO:0000259" key="1">
    <source>
        <dbReference type="PROSITE" id="PS50851"/>
    </source>
</evidence>
<dbReference type="PROSITE" id="PS50851">
    <property type="entry name" value="CHEW"/>
    <property type="match status" value="1"/>
</dbReference>
<dbReference type="SMART" id="SM00260">
    <property type="entry name" value="CheW"/>
    <property type="match status" value="1"/>
</dbReference>
<feature type="domain" description="CheW-like" evidence="1">
    <location>
        <begin position="61"/>
        <end position="211"/>
    </location>
</feature>
<protein>
    <submittedName>
        <fullName evidence="2">Chemotaxis protein CheW</fullName>
    </submittedName>
</protein>
<evidence type="ECO:0000313" key="3">
    <source>
        <dbReference type="Proteomes" id="UP001202961"/>
    </source>
</evidence>
<sequence>MKSSQPRGSFDWDDAKARLQKLADLIDQREQLLPEQAKALMDRRAKELACVPSDPDAISEVVEVLVLSLAGERFAIPTRSIREVFQAPFVTPVPGTPDYLLGVANLRGEVLAVVDFHQLFGLSETPFKTHAIESIPMRLVVFGHERAEFAAPSDEGTEVTTLQVAEILDPDGSLVGVLRDFARGVTKEGVMVLDDELLMNDARLIFDDSTG</sequence>
<keyword evidence="3" id="KW-1185">Reference proteome</keyword>
<dbReference type="Proteomes" id="UP001202961">
    <property type="component" value="Unassembled WGS sequence"/>
</dbReference>
<dbReference type="PANTHER" id="PTHR22617">
    <property type="entry name" value="CHEMOTAXIS SENSOR HISTIDINE KINASE-RELATED"/>
    <property type="match status" value="1"/>
</dbReference>
<dbReference type="RefSeq" id="WP_250931367.1">
    <property type="nucleotide sequence ID" value="NZ_JAMQBK010000063.1"/>
</dbReference>
<gene>
    <name evidence="2" type="ORF">NB063_23595</name>
</gene>
<dbReference type="PANTHER" id="PTHR22617:SF23">
    <property type="entry name" value="CHEMOTAXIS PROTEIN CHEW"/>
    <property type="match status" value="1"/>
</dbReference>
<reference evidence="2 3" key="1">
    <citation type="journal article" date="2022" name="Syst. Appl. Microbiol.">
        <title>Rhodopirellula aestuarii sp. nov., a novel member of the genus Rhodopirellula isolated from brackish sediments collected in the Tagus River estuary, Portugal.</title>
        <authorList>
            <person name="Vitorino I.R."/>
            <person name="Klimek D."/>
            <person name="Calusinska M."/>
            <person name="Lobo-da-Cunha A."/>
            <person name="Vasconcelos V."/>
            <person name="Lage O.M."/>
        </authorList>
    </citation>
    <scope>NUCLEOTIDE SEQUENCE [LARGE SCALE GENOMIC DNA]</scope>
    <source>
        <strain evidence="2 3">ICT_H3.1</strain>
    </source>
</reference>